<evidence type="ECO:0000313" key="3">
    <source>
        <dbReference type="WBParaSite" id="TCLT_0000383901-mRNA-1"/>
    </source>
</evidence>
<keyword evidence="2" id="KW-1185">Reference proteome</keyword>
<accession>A0A0N5CUB0</accession>
<evidence type="ECO:0000313" key="2">
    <source>
        <dbReference type="Proteomes" id="UP000276776"/>
    </source>
</evidence>
<reference evidence="1 2" key="2">
    <citation type="submission" date="2018-11" db="EMBL/GenBank/DDBJ databases">
        <authorList>
            <consortium name="Pathogen Informatics"/>
        </authorList>
    </citation>
    <scope>NUCLEOTIDE SEQUENCE [LARGE SCALE GENOMIC DNA]</scope>
</reference>
<proteinExistence type="predicted"/>
<dbReference type="OrthoDB" id="5831912at2759"/>
<protein>
    <submittedName>
        <fullName evidence="3">DUF3421 domain-containing protein</fullName>
    </submittedName>
</protein>
<sequence length="166" mass="18857">MRMPKEAVRPFERSLRFDNLTIDVAVAFWIPGNGAFGIWGRAWEEKGRIKGLFIAGNTVKVLSQGFRLLIYKGSSSANGFRFAWIRVKDVDHGTVVFSGPNSHVAAVFADKEKNNEFLGDANWPKKRMEYVNYGMNETHTVGNYGGKRYFDEDVYVLTKQRCNCSC</sequence>
<reference evidence="3" key="1">
    <citation type="submission" date="2017-02" db="UniProtKB">
        <authorList>
            <consortium name="WormBaseParasite"/>
        </authorList>
    </citation>
    <scope>IDENTIFICATION</scope>
</reference>
<organism evidence="3">
    <name type="scientific">Thelazia callipaeda</name>
    <name type="common">Oriental eyeworm</name>
    <name type="synonym">Parasitic nematode</name>
    <dbReference type="NCBI Taxonomy" id="103827"/>
    <lineage>
        <taxon>Eukaryota</taxon>
        <taxon>Metazoa</taxon>
        <taxon>Ecdysozoa</taxon>
        <taxon>Nematoda</taxon>
        <taxon>Chromadorea</taxon>
        <taxon>Rhabditida</taxon>
        <taxon>Spirurina</taxon>
        <taxon>Spiruromorpha</taxon>
        <taxon>Thelazioidea</taxon>
        <taxon>Thelaziidae</taxon>
        <taxon>Thelazia</taxon>
    </lineage>
</organism>
<dbReference type="AlphaFoldDB" id="A0A0N5CUB0"/>
<dbReference type="WBParaSite" id="TCLT_0000383901-mRNA-1">
    <property type="protein sequence ID" value="TCLT_0000383901-mRNA-1"/>
    <property type="gene ID" value="TCLT_0000383901"/>
</dbReference>
<dbReference type="OMA" id="TKQRCNC"/>
<name>A0A0N5CUB0_THECL</name>
<dbReference type="InterPro" id="IPR021010">
    <property type="entry name" value="Cytosolic_motility_protein"/>
</dbReference>
<gene>
    <name evidence="1" type="ORF">TCLT_LOCUS3828</name>
</gene>
<dbReference type="EMBL" id="UYYF01004267">
    <property type="protein sequence ID" value="VDN00840.1"/>
    <property type="molecule type" value="Genomic_DNA"/>
</dbReference>
<dbReference type="SUPFAM" id="SSF141739">
    <property type="entry name" value="MFPT repeat-like"/>
    <property type="match status" value="1"/>
</dbReference>
<dbReference type="Proteomes" id="UP000276776">
    <property type="component" value="Unassembled WGS sequence"/>
</dbReference>
<dbReference type="Pfam" id="PF12150">
    <property type="entry name" value="MFP2b"/>
    <property type="match status" value="1"/>
</dbReference>
<evidence type="ECO:0000313" key="1">
    <source>
        <dbReference type="EMBL" id="VDN00840.1"/>
    </source>
</evidence>